<comment type="caution">
    <text evidence="1">The sequence shown here is derived from an EMBL/GenBank/DDBJ whole genome shotgun (WGS) entry which is preliminary data.</text>
</comment>
<accession>A0ACC2RQX8</accession>
<sequence>MKLQSIHIAVLSALLSQAAPLIEESQESVIERAKRMVPLVRAINDEFDRVLLDLKHETLNMNLMTSLDGRETDGSEKLIAHEFVEGYLGLKAGHEAFEQDGPPQLEQAGKSDGSVHRTPRDIHAEVIPGEEGLDDDLEPKEIVDEEESTSFSSTAEATENEESAAKNEETVSEEAIEITTDDIPSEANSEEVEPLSLPKVSENTEDSDISGETEDVSADEETREIHDISETNPDDGLESKEAIEEEDPIVSPRVAENAESFIETGDEPVLEETSEINDEDVISETNANVEIESSDIIEGAEPTTLPDVQETIETSVNPSEIEDVSELEEVESGLNPEDNKEFNEIIDE</sequence>
<evidence type="ECO:0000313" key="2">
    <source>
        <dbReference type="Proteomes" id="UP001165960"/>
    </source>
</evidence>
<dbReference type="Proteomes" id="UP001165960">
    <property type="component" value="Unassembled WGS sequence"/>
</dbReference>
<reference evidence="1" key="1">
    <citation type="submission" date="2022-04" db="EMBL/GenBank/DDBJ databases">
        <title>Genome of the entomopathogenic fungus Entomophthora muscae.</title>
        <authorList>
            <person name="Elya C."/>
            <person name="Lovett B.R."/>
            <person name="Lee E."/>
            <person name="Macias A.M."/>
            <person name="Hajek A.E."/>
            <person name="De Bivort B.L."/>
            <person name="Kasson M.T."/>
            <person name="De Fine Licht H.H."/>
            <person name="Stajich J.E."/>
        </authorList>
    </citation>
    <scope>NUCLEOTIDE SEQUENCE</scope>
    <source>
        <strain evidence="1">Berkeley</strain>
    </source>
</reference>
<evidence type="ECO:0000313" key="1">
    <source>
        <dbReference type="EMBL" id="KAJ9052475.1"/>
    </source>
</evidence>
<gene>
    <name evidence="1" type="ORF">DSO57_1033752</name>
</gene>
<organism evidence="1 2">
    <name type="scientific">Entomophthora muscae</name>
    <dbReference type="NCBI Taxonomy" id="34485"/>
    <lineage>
        <taxon>Eukaryota</taxon>
        <taxon>Fungi</taxon>
        <taxon>Fungi incertae sedis</taxon>
        <taxon>Zoopagomycota</taxon>
        <taxon>Entomophthoromycotina</taxon>
        <taxon>Entomophthoromycetes</taxon>
        <taxon>Entomophthorales</taxon>
        <taxon>Entomophthoraceae</taxon>
        <taxon>Entomophthora</taxon>
    </lineage>
</organism>
<dbReference type="EMBL" id="QTSX02006660">
    <property type="protein sequence ID" value="KAJ9052475.1"/>
    <property type="molecule type" value="Genomic_DNA"/>
</dbReference>
<keyword evidence="2" id="KW-1185">Reference proteome</keyword>
<name>A0ACC2RQX8_9FUNG</name>
<proteinExistence type="predicted"/>
<protein>
    <submittedName>
        <fullName evidence="1">Uncharacterized protein</fullName>
    </submittedName>
</protein>